<dbReference type="PROSITE" id="PS50082">
    <property type="entry name" value="WD_REPEATS_2"/>
    <property type="match status" value="3"/>
</dbReference>
<evidence type="ECO:0000256" key="9">
    <source>
        <dbReference type="SAM" id="Coils"/>
    </source>
</evidence>
<evidence type="ECO:0000256" key="3">
    <source>
        <dbReference type="ARBA" id="ARBA00022737"/>
    </source>
</evidence>
<dbReference type="Gene3D" id="3.40.850.10">
    <property type="entry name" value="Kinesin motor domain"/>
    <property type="match status" value="1"/>
</dbReference>
<keyword evidence="9" id="KW-0175">Coiled coil</keyword>
<dbReference type="PROSITE" id="PS50294">
    <property type="entry name" value="WD_REPEATS_REGION"/>
    <property type="match status" value="1"/>
</dbReference>
<keyword evidence="6" id="KW-0206">Cytoskeleton</keyword>
<evidence type="ECO:0000256" key="1">
    <source>
        <dbReference type="ARBA" id="ARBA00004245"/>
    </source>
</evidence>
<evidence type="ECO:0000256" key="4">
    <source>
        <dbReference type="ARBA" id="ARBA00022741"/>
    </source>
</evidence>
<evidence type="ECO:0000259" key="11">
    <source>
        <dbReference type="PROSITE" id="PS50067"/>
    </source>
</evidence>
<feature type="repeat" description="WD" evidence="7">
    <location>
        <begin position="1161"/>
        <end position="1191"/>
    </location>
</feature>
<sequence>MAPGGDDSSVKVAIRIRPQLAREQIEGSRICTFVTTGEPQITLGKDKQFTYDYVFDLDNSQQQVYSGSVQKLVEGCFDGFNATVIAYGQTGAGKTHTMGTGFELNTPSEQEGMIPRALRQIFDGVHSRQAKAIQEDSIKPDFFISVQFMEIYNEEVHDLFNPEGNEKVRIHEKDGSIVADGLKAVDTKSYQDTMKLLQQGALNRTTASTKMNTQSSRSHAVFTLNIKQTRAAPCNSDEKENKNLDLETVSAKFHFVDLAGSERLKRTGATGDRAKEGISINQGLLALGNVISALGDASQKRKHVPYRDSKITRLLQDSLGGNSRTIMIACVSPSDSDFMETLNTLKYANRARNIQNKVTKNQDSSSKQLALLRTQLSQALSELALYKTNGAKAVNGAGDNSSSVDIAGYNDMFQENYLLQEEIKKLKEKIKELQDTVDRQKERLIALQMENVDSKDKEGRKVNPKELIERAKYDIELRKAGVQTSAEYSQRESESHGEEEEFDDDFDDHSPSDDEGIIEYDLNAAEQHNELTDITNEIDLKEQLVLQLEATMANLEHQRKKYENQLSILETKIQEAEKERDLALAKQKDKSDKDPRSKEKIREMEQKLSLLRNDLKQLQQQKIENEKLSRREEAKSRELADAKMKLQEMKRQKVDLIKKMRDDAKIFKEKEMKTQKELNKLKKSMRLTETNAAAANLKQKSTEEKLQRSEKAVNELKLQLKNVKNAASKNANYSKMWSVTQQKIRSAIAARETQKDVENELEKLLAERKSLEDDKSFQNDEHVEYISERIQEAQSQLVELADDEPIVDVENASRSQLIYLLNQMVPFFVNAHANVNQEKRQMTANYQKVQNELDSKESYFAMQKQLISHLMDKKTSRSDPLPTPRTASKKKRTANMFGLSSALGLPGPSGENGDESTDRSPSPTSTISSTETGSSKDTSSSSKLSSRVGGFFSRNSSSKVTVDRAATGKFLPSHSPEDEDNTVGLKCTQALVGHQKAIISIVASEEFLFTSGRDKLIKMWDLVDDKEVLQYSMPSPVELLAFDSKQRILYTVDGGKVSAWDTETGNEKPLKVITENKPIQFVETDDCGRLWIAVDKTVKCYVNHLDTGLRCASPSEITALSVRTVSDLEVSVAVGGRDNSTRLFRHSFELPADSIAPKITLSPHLDTVTAIVEFEDFIATGSRDNSIKLWSSKGELVKTFSMAHADWILSMKIIPGRNAFVSVARDGSLAIWSTNLEKIGHITAADAVAVRSIGTTRTHVFTGSPVKKSGKAWLICF</sequence>
<evidence type="ECO:0000256" key="5">
    <source>
        <dbReference type="ARBA" id="ARBA00022840"/>
    </source>
</evidence>
<dbReference type="PROSITE" id="PS00678">
    <property type="entry name" value="WD_REPEATS_1"/>
    <property type="match status" value="1"/>
</dbReference>
<evidence type="ECO:0000313" key="13">
    <source>
        <dbReference type="Proteomes" id="UP001158576"/>
    </source>
</evidence>
<dbReference type="PANTHER" id="PTHR47969">
    <property type="entry name" value="CHROMOSOME-ASSOCIATED KINESIN KIF4A-RELATED"/>
    <property type="match status" value="1"/>
</dbReference>
<dbReference type="InterPro" id="IPR027417">
    <property type="entry name" value="P-loop_NTPase"/>
</dbReference>
<evidence type="ECO:0000256" key="8">
    <source>
        <dbReference type="PROSITE-ProRule" id="PRU00283"/>
    </source>
</evidence>
<feature type="repeat" description="WD" evidence="7">
    <location>
        <begin position="991"/>
        <end position="1030"/>
    </location>
</feature>
<evidence type="ECO:0000313" key="12">
    <source>
        <dbReference type="EMBL" id="CAG5105148.1"/>
    </source>
</evidence>
<comment type="similarity">
    <text evidence="8">Belongs to the TRAFAC class myosin-kinesin ATPase superfamily. Kinesin family.</text>
</comment>
<keyword evidence="2 7" id="KW-0853">WD repeat</keyword>
<feature type="region of interest" description="Disordered" evidence="10">
    <location>
        <begin position="870"/>
        <end position="948"/>
    </location>
</feature>
<dbReference type="InterPro" id="IPR019775">
    <property type="entry name" value="WD40_repeat_CS"/>
</dbReference>
<feature type="domain" description="Kinesin motor" evidence="11">
    <location>
        <begin position="9"/>
        <end position="354"/>
    </location>
</feature>
<feature type="region of interest" description="Disordered" evidence="10">
    <location>
        <begin position="482"/>
        <end position="515"/>
    </location>
</feature>
<dbReference type="SUPFAM" id="SSF52540">
    <property type="entry name" value="P-loop containing nucleoside triphosphate hydrolases"/>
    <property type="match status" value="1"/>
</dbReference>
<feature type="region of interest" description="Disordered" evidence="10">
    <location>
        <begin position="580"/>
        <end position="600"/>
    </location>
</feature>
<feature type="compositionally biased region" description="Low complexity" evidence="10">
    <location>
        <begin position="919"/>
        <end position="946"/>
    </location>
</feature>
<feature type="repeat" description="WD" evidence="7">
    <location>
        <begin position="1201"/>
        <end position="1233"/>
    </location>
</feature>
<dbReference type="PRINTS" id="PR00380">
    <property type="entry name" value="KINESINHEAVY"/>
</dbReference>
<evidence type="ECO:0000256" key="7">
    <source>
        <dbReference type="PROSITE-ProRule" id="PRU00221"/>
    </source>
</evidence>
<comment type="subcellular location">
    <subcellularLocation>
        <location evidence="1">Cytoplasm</location>
        <location evidence="1">Cytoskeleton</location>
    </subcellularLocation>
</comment>
<evidence type="ECO:0000256" key="10">
    <source>
        <dbReference type="SAM" id="MobiDB-lite"/>
    </source>
</evidence>
<evidence type="ECO:0000256" key="2">
    <source>
        <dbReference type="ARBA" id="ARBA00022574"/>
    </source>
</evidence>
<feature type="coiled-coil region" evidence="9">
    <location>
        <begin position="409"/>
        <end position="450"/>
    </location>
</feature>
<proteinExistence type="inferred from homology"/>
<keyword evidence="13" id="KW-1185">Reference proteome</keyword>
<dbReference type="Pfam" id="PF25764">
    <property type="entry name" value="KIF21A_4th"/>
    <property type="match status" value="1"/>
</dbReference>
<dbReference type="PANTHER" id="PTHR47969:SF28">
    <property type="entry name" value="KINESIN-LIKE PROTEIN KIF21B"/>
    <property type="match status" value="1"/>
</dbReference>
<dbReference type="Gene3D" id="2.130.10.10">
    <property type="entry name" value="YVTN repeat-like/Quinoprotein amine dehydrogenase"/>
    <property type="match status" value="2"/>
</dbReference>
<dbReference type="InterPro" id="IPR019821">
    <property type="entry name" value="Kinesin_motor_CS"/>
</dbReference>
<feature type="binding site" evidence="8">
    <location>
        <begin position="88"/>
        <end position="95"/>
    </location>
    <ligand>
        <name>ATP</name>
        <dbReference type="ChEBI" id="CHEBI:30616"/>
    </ligand>
</feature>
<accession>A0ABN7SPA7</accession>
<dbReference type="PROSITE" id="PS50067">
    <property type="entry name" value="KINESIN_MOTOR_2"/>
    <property type="match status" value="1"/>
</dbReference>
<dbReference type="EMBL" id="OU015566">
    <property type="protein sequence ID" value="CAG5105148.1"/>
    <property type="molecule type" value="Genomic_DNA"/>
</dbReference>
<dbReference type="Pfam" id="PF00400">
    <property type="entry name" value="WD40"/>
    <property type="match status" value="2"/>
</dbReference>
<feature type="compositionally biased region" description="Acidic residues" evidence="10">
    <location>
        <begin position="497"/>
        <end position="515"/>
    </location>
</feature>
<keyword evidence="5 8" id="KW-0067">ATP-binding</keyword>
<organism evidence="12 13">
    <name type="scientific">Oikopleura dioica</name>
    <name type="common">Tunicate</name>
    <dbReference type="NCBI Taxonomy" id="34765"/>
    <lineage>
        <taxon>Eukaryota</taxon>
        <taxon>Metazoa</taxon>
        <taxon>Chordata</taxon>
        <taxon>Tunicata</taxon>
        <taxon>Appendicularia</taxon>
        <taxon>Copelata</taxon>
        <taxon>Oikopleuridae</taxon>
        <taxon>Oikopleura</taxon>
    </lineage>
</organism>
<gene>
    <name evidence="12" type="ORF">OKIOD_LOCUS10643</name>
</gene>
<reference evidence="12 13" key="1">
    <citation type="submission" date="2021-04" db="EMBL/GenBank/DDBJ databases">
        <authorList>
            <person name="Bliznina A."/>
        </authorList>
    </citation>
    <scope>NUCLEOTIDE SEQUENCE [LARGE SCALE GENOMIC DNA]</scope>
</reference>
<evidence type="ECO:0000256" key="6">
    <source>
        <dbReference type="ARBA" id="ARBA00023212"/>
    </source>
</evidence>
<dbReference type="CDD" id="cd01372">
    <property type="entry name" value="KISc_KIF4"/>
    <property type="match status" value="1"/>
</dbReference>
<dbReference type="Pfam" id="PF00225">
    <property type="entry name" value="Kinesin"/>
    <property type="match status" value="1"/>
</dbReference>
<feature type="coiled-coil region" evidence="9">
    <location>
        <begin position="692"/>
        <end position="803"/>
    </location>
</feature>
<dbReference type="InterPro" id="IPR001680">
    <property type="entry name" value="WD40_rpt"/>
</dbReference>
<name>A0ABN7SPA7_OIKDI</name>
<keyword evidence="6" id="KW-0963">Cytoplasm</keyword>
<keyword evidence="3" id="KW-0677">Repeat</keyword>
<dbReference type="SUPFAM" id="SSF50978">
    <property type="entry name" value="WD40 repeat-like"/>
    <property type="match status" value="1"/>
</dbReference>
<dbReference type="SMART" id="SM00129">
    <property type="entry name" value="KISc"/>
    <property type="match status" value="1"/>
</dbReference>
<dbReference type="SMART" id="SM00320">
    <property type="entry name" value="WD40"/>
    <property type="match status" value="4"/>
</dbReference>
<keyword evidence="4 8" id="KW-0547">Nucleotide-binding</keyword>
<dbReference type="InterPro" id="IPR036322">
    <property type="entry name" value="WD40_repeat_dom_sf"/>
</dbReference>
<dbReference type="Proteomes" id="UP001158576">
    <property type="component" value="Chromosome 1"/>
</dbReference>
<dbReference type="InterPro" id="IPR001752">
    <property type="entry name" value="Kinesin_motor_dom"/>
</dbReference>
<dbReference type="InterPro" id="IPR015943">
    <property type="entry name" value="WD40/YVTN_repeat-like_dom_sf"/>
</dbReference>
<dbReference type="InterPro" id="IPR027640">
    <property type="entry name" value="Kinesin-like_fam"/>
</dbReference>
<dbReference type="PROSITE" id="PS00411">
    <property type="entry name" value="KINESIN_MOTOR_1"/>
    <property type="match status" value="1"/>
</dbReference>
<dbReference type="InterPro" id="IPR036961">
    <property type="entry name" value="Kinesin_motor_dom_sf"/>
</dbReference>
<protein>
    <submittedName>
        <fullName evidence="12">Oidioi.mRNA.OKI2018_I69.chr1.g1878.t3.cds</fullName>
    </submittedName>
</protein>
<keyword evidence="8" id="KW-0505">Motor protein</keyword>